<keyword evidence="3" id="KW-1003">Cell membrane</keyword>
<evidence type="ECO:0000256" key="3">
    <source>
        <dbReference type="ARBA" id="ARBA00022475"/>
    </source>
</evidence>
<feature type="transmembrane region" description="Helical" evidence="7">
    <location>
        <begin position="165"/>
        <end position="187"/>
    </location>
</feature>
<comment type="subcellular location">
    <subcellularLocation>
        <location evidence="1">Cell membrane</location>
        <topology evidence="1">Multi-pass membrane protein</topology>
    </subcellularLocation>
</comment>
<evidence type="ECO:0000259" key="8">
    <source>
        <dbReference type="Pfam" id="PF00482"/>
    </source>
</evidence>
<dbReference type="InterPro" id="IPR003004">
    <property type="entry name" value="GspF/PilC"/>
</dbReference>
<dbReference type="RefSeq" id="WP_078757777.1">
    <property type="nucleotide sequence ID" value="NZ_FUXP01000003.1"/>
</dbReference>
<dbReference type="Gene3D" id="1.20.81.30">
    <property type="entry name" value="Type II secretion system (T2SS), domain F"/>
    <property type="match status" value="2"/>
</dbReference>
<evidence type="ECO:0000256" key="4">
    <source>
        <dbReference type="ARBA" id="ARBA00022692"/>
    </source>
</evidence>
<dbReference type="STRING" id="1122188.SAMN02745674_01165"/>
<comment type="similarity">
    <text evidence="2">Belongs to the GSP F family.</text>
</comment>
<dbReference type="GO" id="GO:0005886">
    <property type="term" value="C:plasma membrane"/>
    <property type="evidence" value="ECO:0007669"/>
    <property type="project" value="UniProtKB-SubCell"/>
</dbReference>
<keyword evidence="5 7" id="KW-1133">Transmembrane helix</keyword>
<evidence type="ECO:0000313" key="9">
    <source>
        <dbReference type="EMBL" id="SJZ90195.1"/>
    </source>
</evidence>
<protein>
    <submittedName>
        <fullName evidence="9">General secretion pathway protein F</fullName>
    </submittedName>
</protein>
<name>A0A1T4PF57_9GAMM</name>
<sequence length="398" mass="42396">MARYDYDAVSSEGRTLKGVLRAGSPREAARVLERRGLSVVSIAASGGVERAGRQRRLRANDVILALQELATMLTSGVSVSDAVGSQAVSAHHPKVVAAFTKMSKELQRGQPFSDTLAGSGLPLPDYAVQLARAGELTGELGRALVDAGQQMEYEEGLRAEMRNALVYPAVLVFAGAAAVALMFLFVVPKFASLLDQAEDLPLLAWLVLASGTWMREHFGMFIGVVVLAVGAGVVVLRRPGVREGLVDRAATLPVLGAWLVESDTARWAKVLSALLGNRVPVMRGLELAQSGLQIPHRRARMGEVTRAVRGGSTLADALEDHEALTATGYNLVRVGERSGKLPAMLESLAKLYEEAGRNRMKRLLILIEPLAILVIGSMIGTIILGVILAITSANDLAI</sequence>
<feature type="domain" description="Type II secretion system protein GspF" evidence="8">
    <location>
        <begin position="66"/>
        <end position="188"/>
    </location>
</feature>
<feature type="transmembrane region" description="Helical" evidence="7">
    <location>
        <begin position="218"/>
        <end position="236"/>
    </location>
</feature>
<feature type="transmembrane region" description="Helical" evidence="7">
    <location>
        <begin position="363"/>
        <end position="390"/>
    </location>
</feature>
<evidence type="ECO:0000256" key="6">
    <source>
        <dbReference type="ARBA" id="ARBA00023136"/>
    </source>
</evidence>
<evidence type="ECO:0000256" key="5">
    <source>
        <dbReference type="ARBA" id="ARBA00022989"/>
    </source>
</evidence>
<dbReference type="OrthoDB" id="9805682at2"/>
<reference evidence="9 10" key="1">
    <citation type="submission" date="2017-02" db="EMBL/GenBank/DDBJ databases">
        <authorList>
            <person name="Peterson S.W."/>
        </authorList>
    </citation>
    <scope>NUCLEOTIDE SEQUENCE [LARGE SCALE GENOMIC DNA]</scope>
    <source>
        <strain evidence="9 10">DSM 21749</strain>
    </source>
</reference>
<dbReference type="Proteomes" id="UP000190061">
    <property type="component" value="Unassembled WGS sequence"/>
</dbReference>
<dbReference type="PANTHER" id="PTHR30012">
    <property type="entry name" value="GENERAL SECRETION PATHWAY PROTEIN"/>
    <property type="match status" value="1"/>
</dbReference>
<evidence type="ECO:0000313" key="10">
    <source>
        <dbReference type="Proteomes" id="UP000190061"/>
    </source>
</evidence>
<dbReference type="EMBL" id="FUXP01000003">
    <property type="protein sequence ID" value="SJZ90195.1"/>
    <property type="molecule type" value="Genomic_DNA"/>
</dbReference>
<dbReference type="InterPro" id="IPR042094">
    <property type="entry name" value="T2SS_GspF_sf"/>
</dbReference>
<dbReference type="InterPro" id="IPR018076">
    <property type="entry name" value="T2SS_GspF_dom"/>
</dbReference>
<evidence type="ECO:0000256" key="2">
    <source>
        <dbReference type="ARBA" id="ARBA00005745"/>
    </source>
</evidence>
<dbReference type="AlphaFoldDB" id="A0A1T4PF57"/>
<keyword evidence="10" id="KW-1185">Reference proteome</keyword>
<accession>A0A1T4PF57</accession>
<organism evidence="9 10">
    <name type="scientific">Lysobacter spongiicola DSM 21749</name>
    <dbReference type="NCBI Taxonomy" id="1122188"/>
    <lineage>
        <taxon>Bacteria</taxon>
        <taxon>Pseudomonadati</taxon>
        <taxon>Pseudomonadota</taxon>
        <taxon>Gammaproteobacteria</taxon>
        <taxon>Lysobacterales</taxon>
        <taxon>Lysobacteraceae</taxon>
        <taxon>Novilysobacter</taxon>
    </lineage>
</organism>
<keyword evidence="4 7" id="KW-0812">Transmembrane</keyword>
<evidence type="ECO:0000256" key="7">
    <source>
        <dbReference type="SAM" id="Phobius"/>
    </source>
</evidence>
<dbReference type="GO" id="GO:0015628">
    <property type="term" value="P:protein secretion by the type II secretion system"/>
    <property type="evidence" value="ECO:0007669"/>
    <property type="project" value="TreeGrafter"/>
</dbReference>
<evidence type="ECO:0000256" key="1">
    <source>
        <dbReference type="ARBA" id="ARBA00004651"/>
    </source>
</evidence>
<dbReference type="PANTHER" id="PTHR30012:SF0">
    <property type="entry name" value="TYPE II SECRETION SYSTEM PROTEIN F-RELATED"/>
    <property type="match status" value="1"/>
</dbReference>
<feature type="domain" description="Type II secretion system protein GspF" evidence="8">
    <location>
        <begin position="267"/>
        <end position="388"/>
    </location>
</feature>
<gene>
    <name evidence="9" type="ORF">SAMN02745674_01165</name>
</gene>
<dbReference type="PRINTS" id="PR00812">
    <property type="entry name" value="BCTERIALGSPF"/>
</dbReference>
<proteinExistence type="inferred from homology"/>
<dbReference type="Pfam" id="PF00482">
    <property type="entry name" value="T2SSF"/>
    <property type="match status" value="2"/>
</dbReference>
<keyword evidence="6 7" id="KW-0472">Membrane</keyword>